<name>A0ABP0UZS7_9BRYO</name>
<proteinExistence type="predicted"/>
<dbReference type="InterPro" id="IPR000408">
    <property type="entry name" value="Reg_chr_condens"/>
</dbReference>
<feature type="repeat" description="RCC1" evidence="2">
    <location>
        <begin position="264"/>
        <end position="313"/>
    </location>
</feature>
<dbReference type="PRINTS" id="PR00633">
    <property type="entry name" value="RCCNDNSATION"/>
</dbReference>
<dbReference type="Pfam" id="PF25390">
    <property type="entry name" value="WD40_RLD"/>
    <property type="match status" value="1"/>
</dbReference>
<feature type="repeat" description="RCC1" evidence="2">
    <location>
        <begin position="374"/>
        <end position="437"/>
    </location>
</feature>
<evidence type="ECO:0000259" key="3">
    <source>
        <dbReference type="Pfam" id="PF25390"/>
    </source>
</evidence>
<dbReference type="EMBL" id="OZ019900">
    <property type="protein sequence ID" value="CAK9233805.1"/>
    <property type="molecule type" value="Genomic_DNA"/>
</dbReference>
<dbReference type="PANTHER" id="PTHR22870:SF395">
    <property type="entry name" value="UVB-RESISTANCE PROTEIN UVR8-RELATED"/>
    <property type="match status" value="1"/>
</dbReference>
<feature type="repeat" description="RCC1" evidence="2">
    <location>
        <begin position="314"/>
        <end position="373"/>
    </location>
</feature>
<evidence type="ECO:0000313" key="4">
    <source>
        <dbReference type="EMBL" id="CAK9233805.1"/>
    </source>
</evidence>
<evidence type="ECO:0000256" key="1">
    <source>
        <dbReference type="ARBA" id="ARBA00022737"/>
    </source>
</evidence>
<feature type="repeat" description="RCC1" evidence="2">
    <location>
        <begin position="147"/>
        <end position="200"/>
    </location>
</feature>
<accession>A0ABP0UZS7</accession>
<dbReference type="PROSITE" id="PS50012">
    <property type="entry name" value="RCC1_3"/>
    <property type="match status" value="7"/>
</dbReference>
<dbReference type="PROSITE" id="PS00626">
    <property type="entry name" value="RCC1_2"/>
    <property type="match status" value="3"/>
</dbReference>
<dbReference type="Proteomes" id="UP001497512">
    <property type="component" value="Chromosome 8"/>
</dbReference>
<keyword evidence="1" id="KW-0677">Repeat</keyword>
<protein>
    <recommendedName>
        <fullName evidence="3">RCC1-like domain-containing protein</fullName>
    </recommendedName>
</protein>
<dbReference type="InterPro" id="IPR051210">
    <property type="entry name" value="Ub_ligase/GEF_domain"/>
</dbReference>
<dbReference type="InterPro" id="IPR058923">
    <property type="entry name" value="RCC1-like_dom"/>
</dbReference>
<dbReference type="Gene3D" id="2.130.10.30">
    <property type="entry name" value="Regulator of chromosome condensation 1/beta-lactamase-inhibitor protein II"/>
    <property type="match status" value="2"/>
</dbReference>
<reference evidence="4" key="1">
    <citation type="submission" date="2024-02" db="EMBL/GenBank/DDBJ databases">
        <authorList>
            <consortium name="ELIXIR-Norway"/>
            <consortium name="Elixir Norway"/>
        </authorList>
    </citation>
    <scope>NUCLEOTIDE SEQUENCE</scope>
</reference>
<feature type="domain" description="RCC1-like" evidence="3">
    <location>
        <begin position="43"/>
        <end position="431"/>
    </location>
</feature>
<dbReference type="SUPFAM" id="SSF50985">
    <property type="entry name" value="RCC1/BLIP-II"/>
    <property type="match status" value="2"/>
</dbReference>
<sequence length="444" mass="48449">MMMQMKCSRILRQKSWVKDWATELWGKKRRGMATRRESRQRWVALWGNGDYGRLGLASSKSVWEPTLCTSLQHTQPVAVACGGAHTLVLTEEGRVYATGLNDWGQAGMPLTTRHSLELTEVEGLPGNVRFVHIAAGAYHSAAVSENGSVYMWGRNSQGQLGLGKRAQTKVWMAQRLEALNDLVIKMMALGSEHSLALSEEGQVLSWGASLHGRLGHGHGYNPSMFSIFRTMSEYTPRLVQHLQNVKVYKIAAGLMHSACLDEQGVLYTFGKGRECQLGVGNDRDATKPRQVPELPPVVELACGGYHTGAISRNGQLYMWGSNEYGCLGFGCVKYPYKNQNSSLLPNHVGGGLESLILKEVSCGWKHTVALTEDGSIFTWGWGGSQGTHSADGYSSGGQLGLGDEFDYLEPMPVQLKGSLKALHVSCGFNHSGALLEEQSEAGDS</sequence>
<feature type="repeat" description="RCC1" evidence="2">
    <location>
        <begin position="93"/>
        <end position="146"/>
    </location>
</feature>
<feature type="repeat" description="RCC1" evidence="2">
    <location>
        <begin position="41"/>
        <end position="92"/>
    </location>
</feature>
<dbReference type="PANTHER" id="PTHR22870">
    <property type="entry name" value="REGULATOR OF CHROMOSOME CONDENSATION"/>
    <property type="match status" value="1"/>
</dbReference>
<dbReference type="InterPro" id="IPR009091">
    <property type="entry name" value="RCC1/BLIP-II"/>
</dbReference>
<evidence type="ECO:0000256" key="2">
    <source>
        <dbReference type="PROSITE-ProRule" id="PRU00235"/>
    </source>
</evidence>
<keyword evidence="5" id="KW-1185">Reference proteome</keyword>
<feature type="repeat" description="RCC1" evidence="2">
    <location>
        <begin position="201"/>
        <end position="263"/>
    </location>
</feature>
<organism evidence="4 5">
    <name type="scientific">Sphagnum troendelagicum</name>
    <dbReference type="NCBI Taxonomy" id="128251"/>
    <lineage>
        <taxon>Eukaryota</taxon>
        <taxon>Viridiplantae</taxon>
        <taxon>Streptophyta</taxon>
        <taxon>Embryophyta</taxon>
        <taxon>Bryophyta</taxon>
        <taxon>Sphagnophytina</taxon>
        <taxon>Sphagnopsida</taxon>
        <taxon>Sphagnales</taxon>
        <taxon>Sphagnaceae</taxon>
        <taxon>Sphagnum</taxon>
    </lineage>
</organism>
<gene>
    <name evidence="4" type="ORF">CSSPTR1EN2_LOCUS21718</name>
</gene>
<evidence type="ECO:0000313" key="5">
    <source>
        <dbReference type="Proteomes" id="UP001497512"/>
    </source>
</evidence>